<feature type="transmembrane region" description="Helical" evidence="2">
    <location>
        <begin position="148"/>
        <end position="166"/>
    </location>
</feature>
<feature type="compositionally biased region" description="Gly residues" evidence="1">
    <location>
        <begin position="1"/>
        <end position="26"/>
    </location>
</feature>
<evidence type="ECO:0000256" key="2">
    <source>
        <dbReference type="SAM" id="Phobius"/>
    </source>
</evidence>
<comment type="caution">
    <text evidence="3">The sequence shown here is derived from an EMBL/GenBank/DDBJ whole genome shotgun (WGS) entry which is preliminary data.</text>
</comment>
<dbReference type="PANTHER" id="PTHR37308:SF1">
    <property type="entry name" value="POLYPRENYL-PHOSPHATE TRANSPORTER"/>
    <property type="match status" value="1"/>
</dbReference>
<feature type="transmembrane region" description="Helical" evidence="2">
    <location>
        <begin position="330"/>
        <end position="348"/>
    </location>
</feature>
<sequence>MPSDAGEGGGVDGSTGTGAAGSGGTTDRGVESRADADPVADAESYEYSGVGIYLRGVCMGAADAVPGVSGGTIALITGIYDRLIAAVTSVDPGLGREALAGVTGDRGRLRAAVERVDLVFLLVLGAGILTSVLTVTRVLHIAIENRPAPTFGFFFGLIAASAFVLREEVYLDSTRGKAAAAAGFSVAFLVSGPAGEGLLPNNPLTTAFAGAFAVSAMILPGISGSLILVILGQYERMSGALSAFQDALFDVATGADPSVAVGPGTTVVSFLVGGVVGLLTVAHGVRRALERDRKATLTFLVALVVGALRAPIASAGANLAELGRGWTGEAALLFAVAAVVGAALVVGLDRVAGGIEL</sequence>
<protein>
    <recommendedName>
        <fullName evidence="5">DUF368 domain-containing protein</fullName>
    </recommendedName>
</protein>
<dbReference type="STRING" id="1324957.K933_06298"/>
<dbReference type="AlphaFoldDB" id="V4HFZ8"/>
<evidence type="ECO:0008006" key="5">
    <source>
        <dbReference type="Google" id="ProtNLM"/>
    </source>
</evidence>
<dbReference type="Pfam" id="PF04018">
    <property type="entry name" value="VCA0040-like"/>
    <property type="match status" value="1"/>
</dbReference>
<reference evidence="3 4" key="1">
    <citation type="journal article" date="2013" name="Genome Announc.">
        <title>Draft Genome Sequence of 'Candidatus Halobonum tyrrellensis' Strain G22, Isolated from the Hypersaline Waters of Lake Tyrrell, Australia.</title>
        <authorList>
            <person name="Ugalde J.A."/>
            <person name="Narasingarao P."/>
            <person name="Kuo S."/>
            <person name="Podell S."/>
            <person name="Allen E.E."/>
        </authorList>
    </citation>
    <scope>NUCLEOTIDE SEQUENCE [LARGE SCALE GENOMIC DNA]</scope>
    <source>
        <strain evidence="3 4">G22</strain>
    </source>
</reference>
<dbReference type="PATRIC" id="fig|1324957.4.peg.1278"/>
<dbReference type="EMBL" id="ASGZ01000020">
    <property type="protein sequence ID" value="ESP89038.1"/>
    <property type="molecule type" value="Genomic_DNA"/>
</dbReference>
<proteinExistence type="predicted"/>
<evidence type="ECO:0000313" key="4">
    <source>
        <dbReference type="Proteomes" id="UP000017840"/>
    </source>
</evidence>
<dbReference type="eggNOG" id="arCOG04565">
    <property type="taxonomic scope" value="Archaea"/>
</dbReference>
<feature type="transmembrane region" description="Helical" evidence="2">
    <location>
        <begin position="207"/>
        <end position="231"/>
    </location>
</feature>
<dbReference type="InterPro" id="IPR007163">
    <property type="entry name" value="VCA0040-like"/>
</dbReference>
<accession>V4HFZ8</accession>
<keyword evidence="2" id="KW-0472">Membrane</keyword>
<feature type="transmembrane region" description="Helical" evidence="2">
    <location>
        <begin position="297"/>
        <end position="318"/>
    </location>
</feature>
<feature type="transmembrane region" description="Helical" evidence="2">
    <location>
        <begin position="178"/>
        <end position="195"/>
    </location>
</feature>
<dbReference type="PANTHER" id="PTHR37308">
    <property type="entry name" value="INTEGRAL MEMBRANE PROTEIN"/>
    <property type="match status" value="1"/>
</dbReference>
<keyword evidence="2" id="KW-1133">Transmembrane helix</keyword>
<feature type="region of interest" description="Disordered" evidence="1">
    <location>
        <begin position="1"/>
        <end position="37"/>
    </location>
</feature>
<keyword evidence="2" id="KW-0812">Transmembrane</keyword>
<organism evidence="3 4">
    <name type="scientific">Candidatus Halobonum tyrrellensis G22</name>
    <dbReference type="NCBI Taxonomy" id="1324957"/>
    <lineage>
        <taxon>Archaea</taxon>
        <taxon>Methanobacteriati</taxon>
        <taxon>Methanobacteriota</taxon>
        <taxon>Stenosarchaea group</taxon>
        <taxon>Halobacteria</taxon>
        <taxon>Halobacteriales</taxon>
        <taxon>Haloferacaceae</taxon>
        <taxon>Candidatus Halobonum</taxon>
    </lineage>
</organism>
<name>V4HFZ8_9EURY</name>
<evidence type="ECO:0000313" key="3">
    <source>
        <dbReference type="EMBL" id="ESP89038.1"/>
    </source>
</evidence>
<dbReference type="Proteomes" id="UP000017840">
    <property type="component" value="Unassembled WGS sequence"/>
</dbReference>
<keyword evidence="4" id="KW-1185">Reference proteome</keyword>
<feature type="transmembrane region" description="Helical" evidence="2">
    <location>
        <begin position="267"/>
        <end position="285"/>
    </location>
</feature>
<evidence type="ECO:0000256" key="1">
    <source>
        <dbReference type="SAM" id="MobiDB-lite"/>
    </source>
</evidence>
<gene>
    <name evidence="3" type="ORF">K933_06298</name>
</gene>
<feature type="transmembrane region" description="Helical" evidence="2">
    <location>
        <begin position="118"/>
        <end position="142"/>
    </location>
</feature>